<sequence>MKYSLSIILLVFSVFCFGQKNVLLKNINPRANELKHDLNFTGDSLYFSCERTILKVEIFNDEYERIIEVNKKHIKIPLETLPGGRFLIEAKLTDKLIVMTLIRETNSKTKSQDLTESSDLVSSKIDAVKVSELKKEVLEVNLNNPIATVPLQNSPKTPQSYWLEYHIRNGNSSYKTSRFANKEMVEKMIARNKLEINTTQGKLNNLKIWEVYNTRSFLLTRRANSDFSQIRASEYFNSIPYYSSNNFLASR</sequence>
<evidence type="ECO:0000313" key="2">
    <source>
        <dbReference type="Proteomes" id="UP000676776"/>
    </source>
</evidence>
<keyword evidence="2" id="KW-1185">Reference proteome</keyword>
<organism evidence="1 2">
    <name type="scientific">Winogradskyella pelagia</name>
    <dbReference type="NCBI Taxonomy" id="2819984"/>
    <lineage>
        <taxon>Bacteria</taxon>
        <taxon>Pseudomonadati</taxon>
        <taxon>Bacteroidota</taxon>
        <taxon>Flavobacteriia</taxon>
        <taxon>Flavobacteriales</taxon>
        <taxon>Flavobacteriaceae</taxon>
        <taxon>Winogradskyella</taxon>
    </lineage>
</organism>
<comment type="caution">
    <text evidence="1">The sequence shown here is derived from an EMBL/GenBank/DDBJ whole genome shotgun (WGS) entry which is preliminary data.</text>
</comment>
<reference evidence="1 2" key="1">
    <citation type="submission" date="2021-03" db="EMBL/GenBank/DDBJ databases">
        <title>Winogradskyella sp. nov., isolated from costal sediment.</title>
        <authorList>
            <person name="Gao C."/>
        </authorList>
    </citation>
    <scope>NUCLEOTIDE SEQUENCE [LARGE SCALE GENOMIC DNA]</scope>
    <source>
        <strain evidence="1 2">DF17</strain>
    </source>
</reference>
<dbReference type="EMBL" id="JAGEVF010000007">
    <property type="protein sequence ID" value="MBO3117047.1"/>
    <property type="molecule type" value="Genomic_DNA"/>
</dbReference>
<protein>
    <submittedName>
        <fullName evidence="1">Uncharacterized protein</fullName>
    </submittedName>
</protein>
<dbReference type="Proteomes" id="UP000676776">
    <property type="component" value="Unassembled WGS sequence"/>
</dbReference>
<gene>
    <name evidence="1" type="ORF">J4050_09825</name>
</gene>
<name>A0ABS3T2T2_9FLAO</name>
<proteinExistence type="predicted"/>
<accession>A0ABS3T2T2</accession>
<evidence type="ECO:0000313" key="1">
    <source>
        <dbReference type="EMBL" id="MBO3117047.1"/>
    </source>
</evidence>
<dbReference type="RefSeq" id="WP_208154408.1">
    <property type="nucleotide sequence ID" value="NZ_JAGEVF010000007.1"/>
</dbReference>